<name>I2FR97_USTHO</name>
<gene>
    <name evidence="1" type="ORF">UHOR_07325</name>
</gene>
<dbReference type="AlphaFoldDB" id="I2FR97"/>
<evidence type="ECO:0000313" key="2">
    <source>
        <dbReference type="Proteomes" id="UP000006174"/>
    </source>
</evidence>
<evidence type="ECO:0000313" key="1">
    <source>
        <dbReference type="EMBL" id="CCF49440.1"/>
    </source>
</evidence>
<dbReference type="Proteomes" id="UP000006174">
    <property type="component" value="Unassembled WGS sequence"/>
</dbReference>
<comment type="caution">
    <text evidence="1">The sequence shown here is derived from an EMBL/GenBank/DDBJ whole genome shotgun (WGS) entry which is preliminary data.</text>
</comment>
<accession>I2FR97</accession>
<protein>
    <submittedName>
        <fullName evidence="1">Uncharacterized protein</fullName>
    </submittedName>
</protein>
<sequence length="220" mass="23794">MASIAMYRVPLNLTPSDVLSGYMLLASREIASESVMDGNGHKANPTDVIKMFELGLDQQHQATRLLIAYDNDEHSALQRPSKHAVLNTVVQSTTVGGAYHCSPVIPYIFHLHRATVSMTNTRAATGVNLLYLGPPNSGFRRATAYRSVYASPSGSATIARARPNVSLSSLPSSPFALAQLKMRRHSNGIHGVQSNVDEARLCISDMHVGYMSVAIATTQE</sequence>
<reference evidence="1 2" key="1">
    <citation type="journal article" date="2012" name="Plant Cell">
        <title>Genome comparison of barley and maize smut fungi reveals targeted loss of RNA silencing components and species-specific presence of transposable elements.</title>
        <authorList>
            <person name="Laurie J.D."/>
            <person name="Ali S."/>
            <person name="Linning R."/>
            <person name="Mannhaupt G."/>
            <person name="Wong P."/>
            <person name="Gueldener U."/>
            <person name="Muensterkoetter M."/>
            <person name="Moore R."/>
            <person name="Kahmann R."/>
            <person name="Bakkeren G."/>
            <person name="Schirawski J."/>
        </authorList>
    </citation>
    <scope>NUCLEOTIDE SEQUENCE [LARGE SCALE GENOMIC DNA]</scope>
    <source>
        <strain evidence="2">Uh4875-4</strain>
    </source>
</reference>
<organism evidence="1 2">
    <name type="scientific">Ustilago hordei</name>
    <name type="common">Barley covered smut fungus</name>
    <dbReference type="NCBI Taxonomy" id="120017"/>
    <lineage>
        <taxon>Eukaryota</taxon>
        <taxon>Fungi</taxon>
        <taxon>Dikarya</taxon>
        <taxon>Basidiomycota</taxon>
        <taxon>Ustilaginomycotina</taxon>
        <taxon>Ustilaginomycetes</taxon>
        <taxon>Ustilaginales</taxon>
        <taxon>Ustilaginaceae</taxon>
        <taxon>Ustilago</taxon>
    </lineage>
</organism>
<dbReference type="HOGENOM" id="CLU_1256875_0_0_1"/>
<proteinExistence type="predicted"/>
<keyword evidence="2" id="KW-1185">Reference proteome</keyword>
<dbReference type="EMBL" id="CAGI01000144">
    <property type="protein sequence ID" value="CCF49440.1"/>
    <property type="molecule type" value="Genomic_DNA"/>
</dbReference>